<reference evidence="1" key="1">
    <citation type="submission" date="2018-01" db="EMBL/GenBank/DDBJ databases">
        <title>An insight into the sialome of Amazonian anophelines.</title>
        <authorList>
            <person name="Ribeiro J.M."/>
            <person name="Scarpassa V."/>
            <person name="Calvo E."/>
        </authorList>
    </citation>
    <scope>NUCLEOTIDE SEQUENCE</scope>
    <source>
        <tissue evidence="1">Salivary glands</tissue>
    </source>
</reference>
<dbReference type="EMBL" id="GGFM01009390">
    <property type="protein sequence ID" value="MBW30141.1"/>
    <property type="molecule type" value="Transcribed_RNA"/>
</dbReference>
<dbReference type="AlphaFoldDB" id="A0A2M3ZNN1"/>
<sequence>MDCWPAVPVAASVVTACVGQLLAQDRRPATSTSISNRTTPVAIRWSGCNQRCNTSSSTYLRSSSPTTCIRPRPTTAMATTITIMGPIRTSRRRRCTRRAPSAAMATS</sequence>
<name>A0A2M3ZNN1_9DIPT</name>
<evidence type="ECO:0000313" key="1">
    <source>
        <dbReference type="EMBL" id="MBW30141.1"/>
    </source>
</evidence>
<organism evidence="1">
    <name type="scientific">Anopheles braziliensis</name>
    <dbReference type="NCBI Taxonomy" id="58242"/>
    <lineage>
        <taxon>Eukaryota</taxon>
        <taxon>Metazoa</taxon>
        <taxon>Ecdysozoa</taxon>
        <taxon>Arthropoda</taxon>
        <taxon>Hexapoda</taxon>
        <taxon>Insecta</taxon>
        <taxon>Pterygota</taxon>
        <taxon>Neoptera</taxon>
        <taxon>Endopterygota</taxon>
        <taxon>Diptera</taxon>
        <taxon>Nematocera</taxon>
        <taxon>Culicoidea</taxon>
        <taxon>Culicidae</taxon>
        <taxon>Anophelinae</taxon>
        <taxon>Anopheles</taxon>
    </lineage>
</organism>
<protein>
    <submittedName>
        <fullName evidence="1">Putative secreted peptide</fullName>
    </submittedName>
</protein>
<proteinExistence type="predicted"/>
<accession>A0A2M3ZNN1</accession>